<protein>
    <recommendedName>
        <fullName evidence="4">ATP-dependent DNA ligase family profile domain-containing protein</fullName>
    </recommendedName>
</protein>
<dbReference type="EMBL" id="CP030073">
    <property type="protein sequence ID" value="AWW35350.1"/>
    <property type="molecule type" value="Genomic_DNA"/>
</dbReference>
<dbReference type="SUPFAM" id="SSF56091">
    <property type="entry name" value="DNA ligase/mRNA capping enzyme, catalytic domain"/>
    <property type="match status" value="1"/>
</dbReference>
<dbReference type="EMBL" id="CP030073">
    <property type="protein sequence ID" value="AWW42090.1"/>
    <property type="molecule type" value="Genomic_DNA"/>
</dbReference>
<dbReference type="Proteomes" id="UP000249616">
    <property type="component" value="Chromosome"/>
</dbReference>
<keyword evidence="3" id="KW-1185">Reference proteome</keyword>
<evidence type="ECO:0000313" key="3">
    <source>
        <dbReference type="Proteomes" id="UP000249616"/>
    </source>
</evidence>
<name>A0A2Z4JAV2_9ACTN</name>
<evidence type="ECO:0008006" key="4">
    <source>
        <dbReference type="Google" id="ProtNLM"/>
    </source>
</evidence>
<gene>
    <name evidence="1" type="ORF">DN051_00395</name>
    <name evidence="2" type="ORF">DN051_40415</name>
</gene>
<dbReference type="KEGG" id="scad:DN051_40415"/>
<reference evidence="2 3" key="1">
    <citation type="journal article" date="2019" name="Int. J. Syst. Evol. Microbiol.">
        <title>Streptomyces cadmiisoli sp. nov., a novel actinomycete isolated from cadmium-contaminated soil.</title>
        <authorList>
            <person name="Li K."/>
            <person name="Tang X."/>
            <person name="Zhao J."/>
            <person name="Guo Y."/>
            <person name="Tang Y."/>
            <person name="Gao J."/>
        </authorList>
    </citation>
    <scope>NUCLEOTIDE SEQUENCE [LARGE SCALE GENOMIC DNA]</scope>
    <source>
        <strain evidence="2 3">ZFG47</strain>
    </source>
</reference>
<accession>A0A2Z4JAV2</accession>
<evidence type="ECO:0000313" key="1">
    <source>
        <dbReference type="EMBL" id="AWW35350.1"/>
    </source>
</evidence>
<dbReference type="AlphaFoldDB" id="A0A2Z4JAV2"/>
<organism evidence="2 3">
    <name type="scientific">Streptomyces cadmiisoli</name>
    <dbReference type="NCBI Taxonomy" id="2184053"/>
    <lineage>
        <taxon>Bacteria</taxon>
        <taxon>Bacillati</taxon>
        <taxon>Actinomycetota</taxon>
        <taxon>Actinomycetes</taxon>
        <taxon>Kitasatosporales</taxon>
        <taxon>Streptomycetaceae</taxon>
        <taxon>Streptomyces</taxon>
        <taxon>Streptomyces aurantiacus group</taxon>
    </lineage>
</organism>
<evidence type="ECO:0000313" key="2">
    <source>
        <dbReference type="EMBL" id="AWW42090.1"/>
    </source>
</evidence>
<dbReference type="Gene3D" id="3.30.470.30">
    <property type="entry name" value="DNA ligase/mRNA capping enzyme"/>
    <property type="match status" value="1"/>
</dbReference>
<proteinExistence type="predicted"/>
<sequence>MRRVLALWWTLPVGADLHYEPKMDGHRLVMWRTAQTVRLQTRSGRDVTPQWLDLALAGMQLPRA</sequence>
<dbReference type="KEGG" id="scad:DN051_00395"/>